<organism evidence="1 2">
    <name type="scientific">Cajanus cajan</name>
    <name type="common">Pigeon pea</name>
    <name type="synonym">Cajanus indicus</name>
    <dbReference type="NCBI Taxonomy" id="3821"/>
    <lineage>
        <taxon>Eukaryota</taxon>
        <taxon>Viridiplantae</taxon>
        <taxon>Streptophyta</taxon>
        <taxon>Embryophyta</taxon>
        <taxon>Tracheophyta</taxon>
        <taxon>Spermatophyta</taxon>
        <taxon>Magnoliopsida</taxon>
        <taxon>eudicotyledons</taxon>
        <taxon>Gunneridae</taxon>
        <taxon>Pentapetalae</taxon>
        <taxon>rosids</taxon>
        <taxon>fabids</taxon>
        <taxon>Fabales</taxon>
        <taxon>Fabaceae</taxon>
        <taxon>Papilionoideae</taxon>
        <taxon>50 kb inversion clade</taxon>
        <taxon>NPAAA clade</taxon>
        <taxon>indigoferoid/millettioid clade</taxon>
        <taxon>Phaseoleae</taxon>
        <taxon>Cajanus</taxon>
    </lineage>
</organism>
<protein>
    <recommendedName>
        <fullName evidence="3">CCHC-type domain-containing protein</fullName>
    </recommendedName>
</protein>
<dbReference type="EMBL" id="KQ483436">
    <property type="protein sequence ID" value="KYP51596.1"/>
    <property type="molecule type" value="Genomic_DNA"/>
</dbReference>
<reference evidence="1" key="1">
    <citation type="journal article" date="2012" name="Nat. Biotechnol.">
        <title>Draft genome sequence of pigeonpea (Cajanus cajan), an orphan legume crop of resource-poor farmers.</title>
        <authorList>
            <person name="Varshney R.K."/>
            <person name="Chen W."/>
            <person name="Li Y."/>
            <person name="Bharti A.K."/>
            <person name="Saxena R.K."/>
            <person name="Schlueter J.A."/>
            <person name="Donoghue M.T."/>
            <person name="Azam S."/>
            <person name="Fan G."/>
            <person name="Whaley A.M."/>
            <person name="Farmer A.D."/>
            <person name="Sheridan J."/>
            <person name="Iwata A."/>
            <person name="Tuteja R."/>
            <person name="Penmetsa R.V."/>
            <person name="Wu W."/>
            <person name="Upadhyaya H.D."/>
            <person name="Yang S.P."/>
            <person name="Shah T."/>
            <person name="Saxena K.B."/>
            <person name="Michael T."/>
            <person name="McCombie W.R."/>
            <person name="Yang B."/>
            <person name="Zhang G."/>
            <person name="Yang H."/>
            <person name="Wang J."/>
            <person name="Spillane C."/>
            <person name="Cook D.R."/>
            <person name="May G.D."/>
            <person name="Xu X."/>
            <person name="Jackson S.A."/>
        </authorList>
    </citation>
    <scope>NUCLEOTIDE SEQUENCE [LARGE SCALE GENOMIC DNA]</scope>
</reference>
<accession>A0A151S9U9</accession>
<evidence type="ECO:0000313" key="1">
    <source>
        <dbReference type="EMBL" id="KYP51596.1"/>
    </source>
</evidence>
<dbReference type="PANTHER" id="PTHR35046">
    <property type="entry name" value="ZINC KNUCKLE (CCHC-TYPE) FAMILY PROTEIN"/>
    <property type="match status" value="1"/>
</dbReference>
<dbReference type="InterPro" id="IPR036397">
    <property type="entry name" value="RNaseH_sf"/>
</dbReference>
<name>A0A151S9U9_CAJCA</name>
<evidence type="ECO:0000313" key="2">
    <source>
        <dbReference type="Proteomes" id="UP000075243"/>
    </source>
</evidence>
<dbReference type="Gene3D" id="3.30.420.10">
    <property type="entry name" value="Ribonuclease H-like superfamily/Ribonuclease H"/>
    <property type="match status" value="1"/>
</dbReference>
<dbReference type="PANTHER" id="PTHR35046:SF9">
    <property type="entry name" value="RNA-DIRECTED DNA POLYMERASE"/>
    <property type="match status" value="1"/>
</dbReference>
<dbReference type="AlphaFoldDB" id="A0A151S9U9"/>
<dbReference type="GO" id="GO:0003676">
    <property type="term" value="F:nucleic acid binding"/>
    <property type="evidence" value="ECO:0007669"/>
    <property type="project" value="InterPro"/>
</dbReference>
<keyword evidence="2" id="KW-1185">Reference proteome</keyword>
<sequence length="202" mass="23416">MSKHSQSGSDSSSPKTISHIAQELRALKIWKKQEVFAKEKERIEREAHLAILEKEIRLVKQQEEKLLAKIKQNKIELCIRVEQQPLRRNSFKKDKTQTISFVKKDYKREGKFSKYGKNTSAHSNKTSDIKCFKCLGKGHIASQYPNKKVMILRGQDIYSSQDELLFSTTCHPQTDGQIKVVNRSLSTMLREVLKGNHKSWDE</sequence>
<dbReference type="Proteomes" id="UP000075243">
    <property type="component" value="Unassembled WGS sequence"/>
</dbReference>
<evidence type="ECO:0008006" key="3">
    <source>
        <dbReference type="Google" id="ProtNLM"/>
    </source>
</evidence>
<dbReference type="Gramene" id="C.cajan_25383.t">
    <property type="protein sequence ID" value="C.cajan_25383.t"/>
    <property type="gene ID" value="C.cajan_25383"/>
</dbReference>
<gene>
    <name evidence="1" type="ORF">KK1_026624</name>
</gene>
<proteinExistence type="predicted"/>